<reference evidence="2" key="1">
    <citation type="submission" date="2021-07" db="EMBL/GenBank/DDBJ databases">
        <authorList>
            <person name="Durling M."/>
        </authorList>
    </citation>
    <scope>NUCLEOTIDE SEQUENCE</scope>
</reference>
<dbReference type="AlphaFoldDB" id="A0A9N9KTE9"/>
<keyword evidence="3" id="KW-1185">Reference proteome</keyword>
<dbReference type="OrthoDB" id="10333275at2759"/>
<sequence length="129" mass="14037">MFTSKLTSGLCIPGPKGSTRQYVSLTPFGVSGQCRVGLEAPINIRDPGFKSRTKKPKPTALELRKIVLDHMARGSRIPRPYLDPQSRRKYMFLRGAAEIPDPRIRGPGPDWGESGTGSKNASAWRGSGG</sequence>
<protein>
    <submittedName>
        <fullName evidence="2">Uncharacterized protein</fullName>
    </submittedName>
</protein>
<accession>A0A9N9KTE9</accession>
<name>A0A9N9KTE9_9HELO</name>
<evidence type="ECO:0000313" key="2">
    <source>
        <dbReference type="EMBL" id="CAG8952363.1"/>
    </source>
</evidence>
<dbReference type="EMBL" id="CAJVRL010000045">
    <property type="protein sequence ID" value="CAG8952363.1"/>
    <property type="molecule type" value="Genomic_DNA"/>
</dbReference>
<evidence type="ECO:0000313" key="3">
    <source>
        <dbReference type="Proteomes" id="UP000696280"/>
    </source>
</evidence>
<organism evidence="2 3">
    <name type="scientific">Hymenoscyphus fraxineus</name>
    <dbReference type="NCBI Taxonomy" id="746836"/>
    <lineage>
        <taxon>Eukaryota</taxon>
        <taxon>Fungi</taxon>
        <taxon>Dikarya</taxon>
        <taxon>Ascomycota</taxon>
        <taxon>Pezizomycotina</taxon>
        <taxon>Leotiomycetes</taxon>
        <taxon>Helotiales</taxon>
        <taxon>Helotiaceae</taxon>
        <taxon>Hymenoscyphus</taxon>
    </lineage>
</organism>
<gene>
    <name evidence="2" type="ORF">HYFRA_00001109</name>
</gene>
<comment type="caution">
    <text evidence="2">The sequence shown here is derived from an EMBL/GenBank/DDBJ whole genome shotgun (WGS) entry which is preliminary data.</text>
</comment>
<evidence type="ECO:0000256" key="1">
    <source>
        <dbReference type="SAM" id="MobiDB-lite"/>
    </source>
</evidence>
<feature type="region of interest" description="Disordered" evidence="1">
    <location>
        <begin position="97"/>
        <end position="129"/>
    </location>
</feature>
<proteinExistence type="predicted"/>
<dbReference type="Proteomes" id="UP000696280">
    <property type="component" value="Unassembled WGS sequence"/>
</dbReference>